<sequence length="211" mass="22231">SWNWGAGKPSGTVAEVATEGEIAIKSNKGNTIKKNASVEDPAVHVARSGNDVVKRAHELTVDKKGPEHNGEKASEDKGGAHAGKNEEKEADKEEERKDANEKGDDVVDDPDRPLKKGGKGKAGAKRDAAAMDNGEKDDKDKKAEENGADDDGADGPPKKKGRGRPKGLKGAAKATTEKKKTTEAKKPANKKEPKKAATASGEPRRSGRNKA</sequence>
<dbReference type="Pfam" id="PF11160">
    <property type="entry name" value="Hva1_TUDOR"/>
    <property type="match status" value="1"/>
</dbReference>
<protein>
    <recommendedName>
        <fullName evidence="2">Hypervirulence associated protein TUDOR domain-containing protein</fullName>
    </recommendedName>
</protein>
<name>A0ABR0M4K9_9PEZI</name>
<evidence type="ECO:0000256" key="1">
    <source>
        <dbReference type="SAM" id="MobiDB-lite"/>
    </source>
</evidence>
<gene>
    <name evidence="3" type="ORF">LTR16_006695</name>
</gene>
<keyword evidence="4" id="KW-1185">Reference proteome</keyword>
<feature type="region of interest" description="Disordered" evidence="1">
    <location>
        <begin position="28"/>
        <end position="211"/>
    </location>
</feature>
<evidence type="ECO:0000313" key="4">
    <source>
        <dbReference type="Proteomes" id="UP001357485"/>
    </source>
</evidence>
<feature type="compositionally biased region" description="Basic and acidic residues" evidence="1">
    <location>
        <begin position="52"/>
        <end position="114"/>
    </location>
</feature>
<dbReference type="EMBL" id="JAVRRA010001300">
    <property type="protein sequence ID" value="KAK5280774.1"/>
    <property type="molecule type" value="Genomic_DNA"/>
</dbReference>
<accession>A0ABR0M4K9</accession>
<feature type="compositionally biased region" description="Basic and acidic residues" evidence="1">
    <location>
        <begin position="124"/>
        <end position="145"/>
    </location>
</feature>
<dbReference type="InterPro" id="IPR021331">
    <property type="entry name" value="Hva1_TUDOR"/>
</dbReference>
<dbReference type="Proteomes" id="UP001357485">
    <property type="component" value="Unassembled WGS sequence"/>
</dbReference>
<organism evidence="3 4">
    <name type="scientific">Cryomyces antarcticus</name>
    <dbReference type="NCBI Taxonomy" id="329879"/>
    <lineage>
        <taxon>Eukaryota</taxon>
        <taxon>Fungi</taxon>
        <taxon>Dikarya</taxon>
        <taxon>Ascomycota</taxon>
        <taxon>Pezizomycotina</taxon>
        <taxon>Dothideomycetes</taxon>
        <taxon>Dothideomycetes incertae sedis</taxon>
        <taxon>Cryomyces</taxon>
    </lineage>
</organism>
<proteinExistence type="predicted"/>
<evidence type="ECO:0000313" key="3">
    <source>
        <dbReference type="EMBL" id="KAK5280774.1"/>
    </source>
</evidence>
<evidence type="ECO:0000259" key="2">
    <source>
        <dbReference type="Pfam" id="PF11160"/>
    </source>
</evidence>
<comment type="caution">
    <text evidence="3">The sequence shown here is derived from an EMBL/GenBank/DDBJ whole genome shotgun (WGS) entry which is preliminary data.</text>
</comment>
<feature type="compositionally biased region" description="Basic residues" evidence="1">
    <location>
        <begin position="158"/>
        <end position="167"/>
    </location>
</feature>
<feature type="compositionally biased region" description="Basic and acidic residues" evidence="1">
    <location>
        <begin position="175"/>
        <end position="195"/>
    </location>
</feature>
<feature type="non-terminal residue" evidence="3">
    <location>
        <position position="1"/>
    </location>
</feature>
<reference evidence="3 4" key="1">
    <citation type="submission" date="2023-08" db="EMBL/GenBank/DDBJ databases">
        <title>Black Yeasts Isolated from many extreme environments.</title>
        <authorList>
            <person name="Coleine C."/>
            <person name="Stajich J.E."/>
            <person name="Selbmann L."/>
        </authorList>
    </citation>
    <scope>NUCLEOTIDE SEQUENCE [LARGE SCALE GENOMIC DNA]</scope>
    <source>
        <strain evidence="3 4">CCFEE 536</strain>
    </source>
</reference>
<feature type="domain" description="Hypervirulence associated protein TUDOR" evidence="2">
    <location>
        <begin position="1"/>
        <end position="59"/>
    </location>
</feature>